<evidence type="ECO:0000256" key="1">
    <source>
        <dbReference type="SAM" id="SignalP"/>
    </source>
</evidence>
<keyword evidence="1" id="KW-0732">Signal</keyword>
<name>A0A929MNR8_ABIDE</name>
<dbReference type="Gene3D" id="3.40.190.10">
    <property type="entry name" value="Periplasmic binding protein-like II"/>
    <property type="match status" value="1"/>
</dbReference>
<gene>
    <name evidence="2" type="ORF">HXK00_02705</name>
</gene>
<comment type="caution">
    <text evidence="2">The sequence shown here is derived from an EMBL/GenBank/DDBJ whole genome shotgun (WGS) entry which is preliminary data.</text>
</comment>
<feature type="signal peptide" evidence="1">
    <location>
        <begin position="1"/>
        <end position="31"/>
    </location>
</feature>
<dbReference type="Pfam" id="PF13416">
    <property type="entry name" value="SBP_bac_8"/>
    <property type="match status" value="1"/>
</dbReference>
<organism evidence="2 3">
    <name type="scientific">Abiotrophia defectiva</name>
    <name type="common">Streptococcus defectivus</name>
    <dbReference type="NCBI Taxonomy" id="46125"/>
    <lineage>
        <taxon>Bacteria</taxon>
        <taxon>Bacillati</taxon>
        <taxon>Bacillota</taxon>
        <taxon>Bacilli</taxon>
        <taxon>Lactobacillales</taxon>
        <taxon>Aerococcaceae</taxon>
        <taxon>Abiotrophia</taxon>
    </lineage>
</organism>
<evidence type="ECO:0000313" key="2">
    <source>
        <dbReference type="EMBL" id="MBF0934539.1"/>
    </source>
</evidence>
<evidence type="ECO:0000313" key="3">
    <source>
        <dbReference type="Proteomes" id="UP000757900"/>
    </source>
</evidence>
<sequence length="426" mass="47514">MKKFTRIMMTLTVLLTTFTTFLVAPRHTAHAADEVSVWAWDPKFNIKALEIAQELYQKDHPDFKLNIVENAQDDIVQKLNTALSSGVTDGLPQIVLIEDYRAKSFLAAYPDSFFPLTDFFKAEDFAPYKVAATSIGDTHYAVPFDTGVTGLYVRKDLLEQSGHKVEELQNITWDQLQKIGQDIYDKTGTKLLSVDFKDLGLVRAMINASGSWYTTEDGKAPNLKDNEALKEAFRTLKSMNDAGLLNVHNDWSQMLQAFNKGTVATVPQGNWITPSVTAEASQSGQWVVVPWPRQNVAGSVNASNLGGSSFYVLNVNGKEAAADFLGKTFGSSEEFYRRIMKEVGALGTYQPLLKTDAYDQAVPYFGNQKIYKDFAEWSTKIPAVNYGEHTYAMESIVVDAFNQYLNGADLDQVLTEAQQQAENQIQ</sequence>
<dbReference type="SUPFAM" id="SSF53850">
    <property type="entry name" value="Periplasmic binding protein-like II"/>
    <property type="match status" value="1"/>
</dbReference>
<dbReference type="Proteomes" id="UP000757900">
    <property type="component" value="Unassembled WGS sequence"/>
</dbReference>
<reference evidence="2" key="1">
    <citation type="submission" date="2020-04" db="EMBL/GenBank/DDBJ databases">
        <title>Deep metagenomics examines the oral microbiome during advanced dental caries in children, revealing novel taxa and co-occurrences with host molecules.</title>
        <authorList>
            <person name="Baker J.L."/>
            <person name="Morton J.T."/>
            <person name="Dinis M."/>
            <person name="Alvarez R."/>
            <person name="Tran N.C."/>
            <person name="Knight R."/>
            <person name="Edlund A."/>
        </authorList>
    </citation>
    <scope>NUCLEOTIDE SEQUENCE</scope>
    <source>
        <strain evidence="2">JCVI_23_bin.16</strain>
    </source>
</reference>
<proteinExistence type="predicted"/>
<dbReference type="InterPro" id="IPR006059">
    <property type="entry name" value="SBP"/>
</dbReference>
<dbReference type="PANTHER" id="PTHR43649:SF32">
    <property type="entry name" value="SUGAR BINDING SECRETED PROTEIN"/>
    <property type="match status" value="1"/>
</dbReference>
<dbReference type="PANTHER" id="PTHR43649">
    <property type="entry name" value="ARABINOSE-BINDING PROTEIN-RELATED"/>
    <property type="match status" value="1"/>
</dbReference>
<protein>
    <submittedName>
        <fullName evidence="2">Extracellular solute-binding protein</fullName>
    </submittedName>
</protein>
<accession>A0A929MNR8</accession>
<dbReference type="InterPro" id="IPR050490">
    <property type="entry name" value="Bact_solute-bd_prot1"/>
</dbReference>
<feature type="chain" id="PRO_5037365872" evidence="1">
    <location>
        <begin position="32"/>
        <end position="426"/>
    </location>
</feature>
<dbReference type="AlphaFoldDB" id="A0A929MNR8"/>
<dbReference type="EMBL" id="JABZFV010000034">
    <property type="protein sequence ID" value="MBF0934539.1"/>
    <property type="molecule type" value="Genomic_DNA"/>
</dbReference>